<feature type="transmembrane region" description="Helical" evidence="1">
    <location>
        <begin position="36"/>
        <end position="55"/>
    </location>
</feature>
<organism evidence="2 3">
    <name type="scientific">Aggregatimonas sangjinii</name>
    <dbReference type="NCBI Taxonomy" id="2583587"/>
    <lineage>
        <taxon>Bacteria</taxon>
        <taxon>Pseudomonadati</taxon>
        <taxon>Bacteroidota</taxon>
        <taxon>Flavobacteriia</taxon>
        <taxon>Flavobacteriales</taxon>
        <taxon>Flavobacteriaceae</taxon>
        <taxon>Aggregatimonas</taxon>
    </lineage>
</organism>
<protein>
    <submittedName>
        <fullName evidence="2">DUF4199 domain-containing protein</fullName>
    </submittedName>
</protein>
<keyword evidence="1" id="KW-1133">Transmembrane helix</keyword>
<evidence type="ECO:0000313" key="2">
    <source>
        <dbReference type="EMBL" id="QCX02031.1"/>
    </source>
</evidence>
<feature type="transmembrane region" description="Helical" evidence="1">
    <location>
        <begin position="132"/>
        <end position="155"/>
    </location>
</feature>
<dbReference type="OrthoDB" id="5766000at2"/>
<sequence>MKNFKIEFKWAVIFIMVQFIWMYIERATGLHDEHIAKHLIYTNLFGLVAIVVYVMALRDKKQNFFNGDMNWKQGLLSGIVLSVIIALFSPLTQYIISTYITPGYFENIIAFSIENGKMTLENARGYFNLKSYILQSAFGALTMGIVTSAVVAFFVKSKPKS</sequence>
<feature type="transmembrane region" description="Helical" evidence="1">
    <location>
        <begin position="75"/>
        <end position="96"/>
    </location>
</feature>
<keyword evidence="1" id="KW-0812">Transmembrane</keyword>
<dbReference type="EMBL" id="CP040710">
    <property type="protein sequence ID" value="QCX02031.1"/>
    <property type="molecule type" value="Genomic_DNA"/>
</dbReference>
<dbReference type="RefSeq" id="WP_138854368.1">
    <property type="nucleotide sequence ID" value="NZ_CP040710.1"/>
</dbReference>
<keyword evidence="3" id="KW-1185">Reference proteome</keyword>
<feature type="transmembrane region" description="Helical" evidence="1">
    <location>
        <begin position="7"/>
        <end position="24"/>
    </location>
</feature>
<reference evidence="2 3" key="1">
    <citation type="submission" date="2019-05" db="EMBL/GenBank/DDBJ databases">
        <title>Genome sequencing of F202Z8.</title>
        <authorList>
            <person name="Kwon Y.M."/>
        </authorList>
    </citation>
    <scope>NUCLEOTIDE SEQUENCE [LARGE SCALE GENOMIC DNA]</scope>
    <source>
        <strain evidence="2 3">F202Z8</strain>
    </source>
</reference>
<dbReference type="Pfam" id="PF13858">
    <property type="entry name" value="DUF4199"/>
    <property type="match status" value="1"/>
</dbReference>
<dbReference type="AlphaFoldDB" id="A0A5B7SYN0"/>
<dbReference type="InterPro" id="IPR025250">
    <property type="entry name" value="DUF4199"/>
</dbReference>
<dbReference type="Proteomes" id="UP000310017">
    <property type="component" value="Chromosome"/>
</dbReference>
<gene>
    <name evidence="2" type="ORF">FGM00_18630</name>
</gene>
<evidence type="ECO:0000256" key="1">
    <source>
        <dbReference type="SAM" id="Phobius"/>
    </source>
</evidence>
<evidence type="ECO:0000313" key="3">
    <source>
        <dbReference type="Proteomes" id="UP000310017"/>
    </source>
</evidence>
<name>A0A5B7SYN0_9FLAO</name>
<dbReference type="KEGG" id="asag:FGM00_18630"/>
<keyword evidence="1" id="KW-0472">Membrane</keyword>
<accession>A0A5B7SYN0</accession>
<proteinExistence type="predicted"/>